<evidence type="ECO:0000259" key="1">
    <source>
        <dbReference type="Pfam" id="PF13590"/>
    </source>
</evidence>
<feature type="non-terminal residue" evidence="2">
    <location>
        <position position="1"/>
    </location>
</feature>
<evidence type="ECO:0000313" key="2">
    <source>
        <dbReference type="EMBL" id="SVD35870.1"/>
    </source>
</evidence>
<protein>
    <recommendedName>
        <fullName evidence="1">DUF4136 domain-containing protein</fullName>
    </recommendedName>
</protein>
<dbReference type="Pfam" id="PF13590">
    <property type="entry name" value="DUF4136"/>
    <property type="match status" value="1"/>
</dbReference>
<sequence length="224" mass="24746">KTKLTFLLSLTFLFLFSGCVTTPEQTFITSNVFVFHTITEKNKGSKVVVLPFQKELESSLEFQNYKKIIEHNLQKNGFNIVQEKDTSDFIAFVSYGTGGGKDKFISSPVFSSRGGWRGTFSGSSYNWGAAGTNWGTYSMPTFGVVGSRTGSIIIYTKQLALDLVETSTLESKKVNKIYEGRVKNTGSCSMIPAVMPEMLESLFKDFPKQSGSTHTIGLPWDGTC</sequence>
<feature type="domain" description="DUF4136" evidence="1">
    <location>
        <begin position="53"/>
        <end position="207"/>
    </location>
</feature>
<organism evidence="2">
    <name type="scientific">marine metagenome</name>
    <dbReference type="NCBI Taxonomy" id="408172"/>
    <lineage>
        <taxon>unclassified sequences</taxon>
        <taxon>metagenomes</taxon>
        <taxon>ecological metagenomes</taxon>
    </lineage>
</organism>
<dbReference type="InterPro" id="IPR025411">
    <property type="entry name" value="DUF4136"/>
</dbReference>
<dbReference type="AlphaFoldDB" id="A0A382UNS4"/>
<dbReference type="EMBL" id="UINC01145623">
    <property type="protein sequence ID" value="SVD35870.1"/>
    <property type="molecule type" value="Genomic_DNA"/>
</dbReference>
<gene>
    <name evidence="2" type="ORF">METZ01_LOCUS388724</name>
</gene>
<name>A0A382UNS4_9ZZZZ</name>
<accession>A0A382UNS4</accession>
<reference evidence="2" key="1">
    <citation type="submission" date="2018-05" db="EMBL/GenBank/DDBJ databases">
        <authorList>
            <person name="Lanie J.A."/>
            <person name="Ng W.-L."/>
            <person name="Kazmierczak K.M."/>
            <person name="Andrzejewski T.M."/>
            <person name="Davidsen T.M."/>
            <person name="Wayne K.J."/>
            <person name="Tettelin H."/>
            <person name="Glass J.I."/>
            <person name="Rusch D."/>
            <person name="Podicherti R."/>
            <person name="Tsui H.-C.T."/>
            <person name="Winkler M.E."/>
        </authorList>
    </citation>
    <scope>NUCLEOTIDE SEQUENCE</scope>
</reference>
<proteinExistence type="predicted"/>